<evidence type="ECO:0000256" key="1">
    <source>
        <dbReference type="SAM" id="SignalP"/>
    </source>
</evidence>
<organism evidence="2 3">
    <name type="scientific">Falsiroseomonas stagni DSM 19981</name>
    <dbReference type="NCBI Taxonomy" id="1123062"/>
    <lineage>
        <taxon>Bacteria</taxon>
        <taxon>Pseudomonadati</taxon>
        <taxon>Pseudomonadota</taxon>
        <taxon>Alphaproteobacteria</taxon>
        <taxon>Acetobacterales</taxon>
        <taxon>Roseomonadaceae</taxon>
        <taxon>Falsiroseomonas</taxon>
    </lineage>
</organism>
<dbReference type="InterPro" id="IPR021457">
    <property type="entry name" value="DUF3108"/>
</dbReference>
<feature type="signal peptide" evidence="1">
    <location>
        <begin position="1"/>
        <end position="32"/>
    </location>
</feature>
<dbReference type="STRING" id="1123062.SAMN02745775_1011270"/>
<evidence type="ECO:0008006" key="4">
    <source>
        <dbReference type="Google" id="ProtNLM"/>
    </source>
</evidence>
<dbReference type="OrthoDB" id="7375395at2"/>
<dbReference type="RefSeq" id="WP_092956955.1">
    <property type="nucleotide sequence ID" value="NZ_FOSQ01000001.1"/>
</dbReference>
<protein>
    <recommendedName>
        <fullName evidence="4">DUF3108 domain-containing protein</fullName>
    </recommendedName>
</protein>
<keyword evidence="1" id="KW-0732">Signal</keyword>
<evidence type="ECO:0000313" key="3">
    <source>
        <dbReference type="Proteomes" id="UP000199473"/>
    </source>
</evidence>
<sequence length="274" mass="29322">MLGIRDWLPIWGDMRHVLPAAAALLAALPATAQPLRATYEVHAAGMVVLTMEAEMEVTPGGYRLATTVRTRGIAAVFAPGEQATRVAGAWQGATATPASYVSEGAWRGRPRRTALDWRGGDPVVRDMVPPNAEEREDVPADLQRGTVDALSALAQLSRAIASTGSCDGQAAVFDGRRRSDYTSRSGGWERIFPSRDAWHGVALRCGFEARVVAGFRKDGSGDERRPTPGTAWVAAPFAGAPPIPVRVEMPSRWFGTATAILLRAEPLGQQARAQ</sequence>
<keyword evidence="3" id="KW-1185">Reference proteome</keyword>
<evidence type="ECO:0000313" key="2">
    <source>
        <dbReference type="EMBL" id="SFK30678.1"/>
    </source>
</evidence>
<dbReference type="Proteomes" id="UP000199473">
    <property type="component" value="Unassembled WGS sequence"/>
</dbReference>
<feature type="chain" id="PRO_5011447428" description="DUF3108 domain-containing protein" evidence="1">
    <location>
        <begin position="33"/>
        <end position="274"/>
    </location>
</feature>
<accession>A0A1I3YFN8</accession>
<proteinExistence type="predicted"/>
<dbReference type="AlphaFoldDB" id="A0A1I3YFN8"/>
<name>A0A1I3YFN8_9PROT</name>
<dbReference type="Pfam" id="PF11306">
    <property type="entry name" value="DUF3108"/>
    <property type="match status" value="1"/>
</dbReference>
<dbReference type="EMBL" id="FOSQ01000001">
    <property type="protein sequence ID" value="SFK30678.1"/>
    <property type="molecule type" value="Genomic_DNA"/>
</dbReference>
<gene>
    <name evidence="2" type="ORF">SAMN02745775_1011270</name>
</gene>
<reference evidence="2 3" key="1">
    <citation type="submission" date="2016-10" db="EMBL/GenBank/DDBJ databases">
        <authorList>
            <person name="de Groot N.N."/>
        </authorList>
    </citation>
    <scope>NUCLEOTIDE SEQUENCE [LARGE SCALE GENOMIC DNA]</scope>
    <source>
        <strain evidence="2 3">DSM 19981</strain>
    </source>
</reference>